<comment type="caution">
    <text evidence="1">The sequence shown here is derived from an EMBL/GenBank/DDBJ whole genome shotgun (WGS) entry which is preliminary data.</text>
</comment>
<gene>
    <name evidence="1" type="ORF">LEA_12145</name>
</gene>
<reference evidence="1" key="1">
    <citation type="journal article" date="2013" name="Environ. Microbiol.">
        <title>Microbiota from the distal guts of lean and obese adolescents exhibit partial functional redundancy besides clear differences in community structure.</title>
        <authorList>
            <person name="Ferrer M."/>
            <person name="Ruiz A."/>
            <person name="Lanza F."/>
            <person name="Haange S.B."/>
            <person name="Oberbach A."/>
            <person name="Till H."/>
            <person name="Bargiela R."/>
            <person name="Campoy C."/>
            <person name="Segura M.T."/>
            <person name="Richter M."/>
            <person name="von Bergen M."/>
            <person name="Seifert J."/>
            <person name="Suarez A."/>
        </authorList>
    </citation>
    <scope>NUCLEOTIDE SEQUENCE</scope>
</reference>
<evidence type="ECO:0000313" key="1">
    <source>
        <dbReference type="EMBL" id="EKC61845.1"/>
    </source>
</evidence>
<sequence>QYVGFNETTGGIELMIGGKKQEKAAKVITIPTDRTYQQGFRAEKREEPEADSEYMSRQAENALKKLRAIGG</sequence>
<dbReference type="EMBL" id="AJWY01008214">
    <property type="protein sequence ID" value="EKC61845.1"/>
    <property type="molecule type" value="Genomic_DNA"/>
</dbReference>
<organism evidence="1">
    <name type="scientific">human gut metagenome</name>
    <dbReference type="NCBI Taxonomy" id="408170"/>
    <lineage>
        <taxon>unclassified sequences</taxon>
        <taxon>metagenomes</taxon>
        <taxon>organismal metagenomes</taxon>
    </lineage>
</organism>
<dbReference type="AlphaFoldDB" id="K1T658"/>
<protein>
    <submittedName>
        <fullName evidence="1">Mu transposase</fullName>
    </submittedName>
</protein>
<proteinExistence type="predicted"/>
<name>K1T658_9ZZZZ</name>
<accession>K1T658</accession>
<feature type="non-terminal residue" evidence="1">
    <location>
        <position position="1"/>
    </location>
</feature>